<reference evidence="2 3" key="1">
    <citation type="submission" date="2016-05" db="EMBL/GenBank/DDBJ databases">
        <authorList>
            <person name="Caceres A."/>
            <person name="Munoz I."/>
            <person name="Iraola G."/>
            <person name="Diaz-Viraque F."/>
            <person name="Greif G."/>
            <person name="Collado L."/>
        </authorList>
    </citation>
    <scope>NUCLEOTIDE SEQUENCE [LARGE SCALE GENOMIC DNA]</scope>
    <source>
        <strain evidence="2 3">WBE38</strain>
    </source>
</reference>
<protein>
    <recommendedName>
        <fullName evidence="1">YopX protein domain-containing protein</fullName>
    </recommendedName>
</protein>
<dbReference type="InterPro" id="IPR019096">
    <property type="entry name" value="YopX_protein"/>
</dbReference>
<organism evidence="2 3">
    <name type="scientific">Campylobacter ornithocola</name>
    <dbReference type="NCBI Taxonomy" id="1848766"/>
    <lineage>
        <taxon>Bacteria</taxon>
        <taxon>Pseudomonadati</taxon>
        <taxon>Campylobacterota</taxon>
        <taxon>Epsilonproteobacteria</taxon>
        <taxon>Campylobacterales</taxon>
        <taxon>Campylobacteraceae</taxon>
        <taxon>Campylobacter</taxon>
    </lineage>
</organism>
<dbReference type="Gene3D" id="2.30.30.290">
    <property type="entry name" value="YopX-like domains"/>
    <property type="match status" value="1"/>
</dbReference>
<dbReference type="EMBL" id="LXSU01000096">
    <property type="protein sequence ID" value="OCX42871.1"/>
    <property type="molecule type" value="Genomic_DNA"/>
</dbReference>
<accession>A0AA91FT55</accession>
<dbReference type="RefSeq" id="WP_066008123.1">
    <property type="nucleotide sequence ID" value="NZ_LXSU01000096.1"/>
</dbReference>
<evidence type="ECO:0000313" key="2">
    <source>
        <dbReference type="EMBL" id="OCX42871.1"/>
    </source>
</evidence>
<dbReference type="Proteomes" id="UP000094873">
    <property type="component" value="Unassembled WGS sequence"/>
</dbReference>
<comment type="caution">
    <text evidence="2">The sequence shown here is derived from an EMBL/GenBank/DDBJ whole genome shotgun (WGS) entry which is preliminary data.</text>
</comment>
<proteinExistence type="predicted"/>
<dbReference type="InterPro" id="IPR023385">
    <property type="entry name" value="YopX-like_C"/>
</dbReference>
<gene>
    <name evidence="2" type="ORF">A7X81_06015</name>
</gene>
<dbReference type="Pfam" id="PF09643">
    <property type="entry name" value="YopX"/>
    <property type="match status" value="1"/>
</dbReference>
<sequence>MKLKDFDFRVWDNHNKKYIDNIPYSIKKYQNENEVFLPFGTDLREYGFNETFKNEIQIPSDRVEVELWTGLYDKNGEKIYEGDIIDINADPFIFKDIVCIDMIMGIELKESNYHLCNVVKNFTYGDYIDEIEVVGNIHNNHI</sequence>
<feature type="domain" description="YopX protein" evidence="1">
    <location>
        <begin position="8"/>
        <end position="140"/>
    </location>
</feature>
<name>A0AA91FT55_9BACT</name>
<dbReference type="SUPFAM" id="SSF159006">
    <property type="entry name" value="YopX-like"/>
    <property type="match status" value="1"/>
</dbReference>
<dbReference type="AlphaFoldDB" id="A0AA91FT55"/>
<evidence type="ECO:0000259" key="1">
    <source>
        <dbReference type="Pfam" id="PF09643"/>
    </source>
</evidence>
<evidence type="ECO:0000313" key="3">
    <source>
        <dbReference type="Proteomes" id="UP000094873"/>
    </source>
</evidence>
<keyword evidence="3" id="KW-1185">Reference proteome</keyword>